<comment type="caution">
    <text evidence="7">Lacks conserved residue(s) required for the propagation of feature annotation.</text>
</comment>
<dbReference type="EMBL" id="BAABGA010000035">
    <property type="protein sequence ID" value="GAA4454217.1"/>
    <property type="molecule type" value="Genomic_DNA"/>
</dbReference>
<dbReference type="Pfam" id="PF01914">
    <property type="entry name" value="MarC"/>
    <property type="match status" value="1"/>
</dbReference>
<evidence type="ECO:0000313" key="9">
    <source>
        <dbReference type="Proteomes" id="UP001500840"/>
    </source>
</evidence>
<evidence type="ECO:0000256" key="1">
    <source>
        <dbReference type="ARBA" id="ARBA00004651"/>
    </source>
</evidence>
<dbReference type="PANTHER" id="PTHR33508">
    <property type="entry name" value="UPF0056 MEMBRANE PROTEIN YHCE"/>
    <property type="match status" value="1"/>
</dbReference>
<evidence type="ECO:0000256" key="7">
    <source>
        <dbReference type="RuleBase" id="RU362048"/>
    </source>
</evidence>
<evidence type="ECO:0000256" key="4">
    <source>
        <dbReference type="ARBA" id="ARBA00022692"/>
    </source>
</evidence>
<reference evidence="9" key="1">
    <citation type="journal article" date="2019" name="Int. J. Syst. Evol. Microbiol.">
        <title>The Global Catalogue of Microorganisms (GCM) 10K type strain sequencing project: providing services to taxonomists for standard genome sequencing and annotation.</title>
        <authorList>
            <consortium name="The Broad Institute Genomics Platform"/>
            <consortium name="The Broad Institute Genome Sequencing Center for Infectious Disease"/>
            <person name="Wu L."/>
            <person name="Ma J."/>
        </authorList>
    </citation>
    <scope>NUCLEOTIDE SEQUENCE [LARGE SCALE GENOMIC DNA]</scope>
    <source>
        <strain evidence="9">JCM 17759</strain>
    </source>
</reference>
<evidence type="ECO:0000256" key="5">
    <source>
        <dbReference type="ARBA" id="ARBA00022989"/>
    </source>
</evidence>
<dbReference type="InterPro" id="IPR002771">
    <property type="entry name" value="Multi_antbiot-R_MarC"/>
</dbReference>
<protein>
    <recommendedName>
        <fullName evidence="7">UPF0056 membrane protein</fullName>
    </recommendedName>
</protein>
<dbReference type="RefSeq" id="WP_339944449.1">
    <property type="nucleotide sequence ID" value="NZ_BAABGA010000035.1"/>
</dbReference>
<evidence type="ECO:0000313" key="8">
    <source>
        <dbReference type="EMBL" id="GAA4454217.1"/>
    </source>
</evidence>
<keyword evidence="9" id="KW-1185">Reference proteome</keyword>
<accession>A0ABP8MSQ3</accession>
<feature type="transmembrane region" description="Helical" evidence="7">
    <location>
        <begin position="71"/>
        <end position="88"/>
    </location>
</feature>
<comment type="caution">
    <text evidence="8">The sequence shown here is derived from an EMBL/GenBank/DDBJ whole genome shotgun (WGS) entry which is preliminary data.</text>
</comment>
<comment type="subcellular location">
    <subcellularLocation>
        <location evidence="1 7">Cell membrane</location>
        <topology evidence="1 7">Multi-pass membrane protein</topology>
    </subcellularLocation>
</comment>
<gene>
    <name evidence="8" type="ORF">GCM10023156_26310</name>
</gene>
<sequence length="134" mass="14090">MNEHLQATVTVLSLVNPAIGGVLFSKLESRRSSREKLGDGIQASIAILVIPSLAALFGAKMLQTFGVSLDAFSVAGGFVLTWMGFAMLRRDSPDSGGSATDQTTQKASLTPLILFAASPGTITVCRFVTEKGTR</sequence>
<proteinExistence type="inferred from homology"/>
<evidence type="ECO:0000256" key="2">
    <source>
        <dbReference type="ARBA" id="ARBA00009784"/>
    </source>
</evidence>
<comment type="similarity">
    <text evidence="2 7">Belongs to the UPF0056 (MarC) family.</text>
</comment>
<keyword evidence="4 7" id="KW-0812">Transmembrane</keyword>
<name>A0ABP8MSQ3_9BACT</name>
<keyword evidence="5 7" id="KW-1133">Transmembrane helix</keyword>
<dbReference type="Proteomes" id="UP001500840">
    <property type="component" value="Unassembled WGS sequence"/>
</dbReference>
<organism evidence="8 9">
    <name type="scientific">Novipirellula rosea</name>
    <dbReference type="NCBI Taxonomy" id="1031540"/>
    <lineage>
        <taxon>Bacteria</taxon>
        <taxon>Pseudomonadati</taxon>
        <taxon>Planctomycetota</taxon>
        <taxon>Planctomycetia</taxon>
        <taxon>Pirellulales</taxon>
        <taxon>Pirellulaceae</taxon>
        <taxon>Novipirellula</taxon>
    </lineage>
</organism>
<keyword evidence="3" id="KW-1003">Cell membrane</keyword>
<feature type="transmembrane region" description="Helical" evidence="7">
    <location>
        <begin position="6"/>
        <end position="25"/>
    </location>
</feature>
<evidence type="ECO:0000256" key="6">
    <source>
        <dbReference type="ARBA" id="ARBA00023136"/>
    </source>
</evidence>
<feature type="transmembrane region" description="Helical" evidence="7">
    <location>
        <begin position="37"/>
        <end position="59"/>
    </location>
</feature>
<keyword evidence="6 7" id="KW-0472">Membrane</keyword>
<evidence type="ECO:0000256" key="3">
    <source>
        <dbReference type="ARBA" id="ARBA00022475"/>
    </source>
</evidence>
<dbReference type="PANTHER" id="PTHR33508:SF1">
    <property type="entry name" value="UPF0056 MEMBRANE PROTEIN YHCE"/>
    <property type="match status" value="1"/>
</dbReference>
<feature type="transmembrane region" description="Helical" evidence="7">
    <location>
        <begin position="109"/>
        <end position="129"/>
    </location>
</feature>